<dbReference type="GO" id="GO:0005524">
    <property type="term" value="F:ATP binding"/>
    <property type="evidence" value="ECO:0007669"/>
    <property type="project" value="UniProtKB-KW"/>
</dbReference>
<sequence>MLIVLNTRPPFLSGTIQFTRQKEMVSIVKDPTNDFAKLARLGSATLKAVTADKERERIRNKDRFWDLNSSKMGKAIGLRQVKDRAAAGDMQTDEEMKKDNSYAQNMEDSGQGSSEFSRTKTIQEQREFLPIFSVREELLNVIRENQVVVIVGETGSGKTTQLTQYLYEEGYANDGLIGCTQPRRVAASSVAKRVANEKGGKVGDLVGYAIRFEDCTSPATKIKYMTDGILLRESISDPALEQYSVIIMDEAHERSLNTDVLFGIMKKVMQRRTDLKLIVTSATMNSERFSDFFGSVPVFTIPGRTFPVQTFYQKSPPDDYVTAVVNQILTIHLTFDEGDILVFMTGQADIDCVCDLVNEKLSKLEKKADPLLVLPMYSLQSASKQALVFKETPKGFRKCVVCTNIAETSLTVDGIKYVVDSGFCKLKVFNPSIGMDSLQVTPVSQANADQRAGRAGRTGPGVCFRMYTEYMYVHETLRNQVPEIQRTNLGNVVLLLKKLGVENLYDFDFMDPPPEDNITNSMYQLWVLGALTNTGGLSELGDKMVNYPLDPYLQKMMVMAEKMGCTAEIVVIVAMLSVPNIFDRPTEHEEEADNIHANFAVPESDHLTYLNVFLQWKRAKYSMAWCERNYIHGKSMMRVRSVRNQLLELMKQQKVEHVSCGNNWDIVRKCICSAYFFNAARIKGIGSYVNMLTGTPCQLHPSSALYSLGYTPDYVVYHELVMTTKEYMHCVTAVDAEWLAELAPMFFQIKDSHLAQLKSKKLEKQHREEMRQEMEEEERRKKEIKEEVRTPSTGKRIAIATPGRTLQRGGQIRTPRRIERGVQPVAAPAAGAAAAAAEHAAGRGGVAGVSAEAAEREAALRRRERGLRVPQLRAHPAGVRVRVARAAGARRTGLALLGGLRLRRAAAAVPGPASLAGARVFLAAGEREGRGVPRGAVPDSRGVRGPRGGAAERREAGGAGRADEGRQGGRGPAEHASRRRSSSNDDHRGGGRCCDAERSDGRRGRHGDCRSHGSDGNRRNRRNRRNCGVDGCNGNHGDHGDHGDHRNDRNDGDHRVDGVRGNCGNRGVRGNCGNTGADSRKSADLHPDDLCRRGREDSAHQLTMDRRMEEWNVECLLSDRLRCSR</sequence>
<dbReference type="InterPro" id="IPR011709">
    <property type="entry name" value="DEAD-box_helicase_OB_fold"/>
</dbReference>
<dbReference type="GO" id="GO:0008380">
    <property type="term" value="P:RNA splicing"/>
    <property type="evidence" value="ECO:0007669"/>
    <property type="project" value="UniProtKB-KW"/>
</dbReference>
<dbReference type="FunFam" id="1.10.10.2130:FF:000001">
    <property type="entry name" value="Pre-mRNA-splicing factor ATP-dependent RNA helicase"/>
    <property type="match status" value="1"/>
</dbReference>
<dbReference type="CDD" id="cd18791">
    <property type="entry name" value="SF2_C_RHA"/>
    <property type="match status" value="1"/>
</dbReference>
<evidence type="ECO:0000256" key="9">
    <source>
        <dbReference type="ARBA" id="ARBA00047984"/>
    </source>
</evidence>
<evidence type="ECO:0000256" key="1">
    <source>
        <dbReference type="ARBA" id="ARBA00012552"/>
    </source>
</evidence>
<organism evidence="13">
    <name type="scientific">Blastocystis hominis</name>
    <dbReference type="NCBI Taxonomy" id="12968"/>
    <lineage>
        <taxon>Eukaryota</taxon>
        <taxon>Sar</taxon>
        <taxon>Stramenopiles</taxon>
        <taxon>Bigyra</taxon>
        <taxon>Opalozoa</taxon>
        <taxon>Opalinata</taxon>
        <taxon>Blastocystidae</taxon>
        <taxon>Blastocystis</taxon>
    </lineage>
</organism>
<dbReference type="PANTHER" id="PTHR18934">
    <property type="entry name" value="ATP-DEPENDENT RNA HELICASE"/>
    <property type="match status" value="1"/>
</dbReference>
<dbReference type="GO" id="GO:0003724">
    <property type="term" value="F:RNA helicase activity"/>
    <property type="evidence" value="ECO:0007669"/>
    <property type="project" value="UniProtKB-EC"/>
</dbReference>
<feature type="domain" description="Helicase C-terminal" evidence="12">
    <location>
        <begin position="327"/>
        <end position="500"/>
    </location>
</feature>
<gene>
    <name evidence="13" type="ORF">GSBLH_T00002321001</name>
</gene>
<dbReference type="Gene3D" id="1.20.120.1080">
    <property type="match status" value="1"/>
</dbReference>
<dbReference type="InterPro" id="IPR014001">
    <property type="entry name" value="Helicase_ATP-bd"/>
</dbReference>
<dbReference type="FunCoup" id="D8M2H8">
    <property type="interactions" value="428"/>
</dbReference>
<dbReference type="GeneID" id="24919499"/>
<comment type="similarity">
    <text evidence="8">Belongs to the DEAD box helicase family. DEAH subfamily. PRP16 sub-subfamily.</text>
</comment>
<comment type="catalytic activity">
    <reaction evidence="9">
        <text>ATP + H2O = ADP + phosphate + H(+)</text>
        <dbReference type="Rhea" id="RHEA:13065"/>
        <dbReference type="ChEBI" id="CHEBI:15377"/>
        <dbReference type="ChEBI" id="CHEBI:15378"/>
        <dbReference type="ChEBI" id="CHEBI:30616"/>
        <dbReference type="ChEBI" id="CHEBI:43474"/>
        <dbReference type="ChEBI" id="CHEBI:456216"/>
        <dbReference type="EC" id="3.6.4.13"/>
    </reaction>
</comment>
<evidence type="ECO:0000256" key="7">
    <source>
        <dbReference type="ARBA" id="ARBA00023187"/>
    </source>
</evidence>
<dbReference type="Gene3D" id="3.40.50.300">
    <property type="entry name" value="P-loop containing nucleotide triphosphate hydrolases"/>
    <property type="match status" value="2"/>
</dbReference>
<feature type="region of interest" description="Disordered" evidence="10">
    <location>
        <begin position="83"/>
        <end position="118"/>
    </location>
</feature>
<dbReference type="GO" id="GO:0016787">
    <property type="term" value="F:hydrolase activity"/>
    <property type="evidence" value="ECO:0007669"/>
    <property type="project" value="UniProtKB-KW"/>
</dbReference>
<dbReference type="Pfam" id="PF00270">
    <property type="entry name" value="DEAD"/>
    <property type="match status" value="1"/>
</dbReference>
<evidence type="ECO:0000256" key="6">
    <source>
        <dbReference type="ARBA" id="ARBA00022840"/>
    </source>
</evidence>
<dbReference type="OMA" id="IFHARAP"/>
<keyword evidence="3" id="KW-0547">Nucleotide-binding</keyword>
<dbReference type="Pfam" id="PF00271">
    <property type="entry name" value="Helicase_C"/>
    <property type="match status" value="1"/>
</dbReference>
<dbReference type="AlphaFoldDB" id="D8M2H8"/>
<feature type="region of interest" description="Disordered" evidence="10">
    <location>
        <begin position="763"/>
        <end position="790"/>
    </location>
</feature>
<evidence type="ECO:0000256" key="10">
    <source>
        <dbReference type="SAM" id="MobiDB-lite"/>
    </source>
</evidence>
<keyword evidence="14" id="KW-1185">Reference proteome</keyword>
<keyword evidence="5" id="KW-0347">Helicase</keyword>
<dbReference type="InterPro" id="IPR027417">
    <property type="entry name" value="P-loop_NTPase"/>
</dbReference>
<dbReference type="InterPro" id="IPR002464">
    <property type="entry name" value="DNA/RNA_helicase_DEAH_CS"/>
</dbReference>
<dbReference type="InterPro" id="IPR007502">
    <property type="entry name" value="Helicase-assoc_dom"/>
</dbReference>
<keyword evidence="7" id="KW-0508">mRNA splicing</keyword>
<dbReference type="GO" id="GO:0006397">
    <property type="term" value="P:mRNA processing"/>
    <property type="evidence" value="ECO:0007669"/>
    <property type="project" value="UniProtKB-KW"/>
</dbReference>
<protein>
    <recommendedName>
        <fullName evidence="1">RNA helicase</fullName>
        <ecNumber evidence="1">3.6.4.13</ecNumber>
    </recommendedName>
</protein>
<evidence type="ECO:0000256" key="4">
    <source>
        <dbReference type="ARBA" id="ARBA00022801"/>
    </source>
</evidence>
<feature type="compositionally biased region" description="Basic and acidic residues" evidence="10">
    <location>
        <begin position="763"/>
        <end position="789"/>
    </location>
</feature>
<keyword evidence="4" id="KW-0378">Hydrolase</keyword>
<dbReference type="EMBL" id="FN668649">
    <property type="protein sequence ID" value="CBK22267.2"/>
    <property type="molecule type" value="Genomic_DNA"/>
</dbReference>
<keyword evidence="6" id="KW-0067">ATP-binding</keyword>
<dbReference type="Pfam" id="PF21010">
    <property type="entry name" value="HA2_C"/>
    <property type="match status" value="1"/>
</dbReference>
<evidence type="ECO:0000256" key="5">
    <source>
        <dbReference type="ARBA" id="ARBA00022806"/>
    </source>
</evidence>
<dbReference type="SMART" id="SM00847">
    <property type="entry name" value="HA2"/>
    <property type="match status" value="1"/>
</dbReference>
<feature type="compositionally biased region" description="Basic and acidic residues" evidence="10">
    <location>
        <begin position="1036"/>
        <end position="1058"/>
    </location>
</feature>
<dbReference type="OrthoDB" id="10253254at2759"/>
<evidence type="ECO:0000256" key="2">
    <source>
        <dbReference type="ARBA" id="ARBA00022664"/>
    </source>
</evidence>
<dbReference type="InterPro" id="IPR001650">
    <property type="entry name" value="Helicase_C-like"/>
</dbReference>
<dbReference type="InterPro" id="IPR011545">
    <property type="entry name" value="DEAD/DEAH_box_helicase_dom"/>
</dbReference>
<dbReference type="SMART" id="SM00490">
    <property type="entry name" value="HELICc"/>
    <property type="match status" value="1"/>
</dbReference>
<dbReference type="PROSITE" id="PS00690">
    <property type="entry name" value="DEAH_ATP_HELICASE"/>
    <property type="match status" value="1"/>
</dbReference>
<feature type="compositionally biased region" description="Polar residues" evidence="10">
    <location>
        <begin position="101"/>
        <end position="116"/>
    </location>
</feature>
<dbReference type="Proteomes" id="UP000008312">
    <property type="component" value="Unassembled WGS sequence"/>
</dbReference>
<dbReference type="RefSeq" id="XP_012896315.1">
    <property type="nucleotide sequence ID" value="XM_013040861.1"/>
</dbReference>
<dbReference type="FunFam" id="3.40.50.300:FF:000007">
    <property type="entry name" value="Pre-mRNA-splicing factor ATP-dependent RNA helicase"/>
    <property type="match status" value="1"/>
</dbReference>
<dbReference type="SUPFAM" id="SSF52540">
    <property type="entry name" value="P-loop containing nucleoside triphosphate hydrolases"/>
    <property type="match status" value="1"/>
</dbReference>
<evidence type="ECO:0000313" key="14">
    <source>
        <dbReference type="Proteomes" id="UP000008312"/>
    </source>
</evidence>
<dbReference type="PROSITE" id="PS51194">
    <property type="entry name" value="HELICASE_CTER"/>
    <property type="match status" value="1"/>
</dbReference>
<reference evidence="13" key="1">
    <citation type="submission" date="2010-02" db="EMBL/GenBank/DDBJ databases">
        <title>Sequencing and annotation of the Blastocystis hominis genome.</title>
        <authorList>
            <person name="Wincker P."/>
        </authorList>
    </citation>
    <scope>NUCLEOTIDE SEQUENCE</scope>
    <source>
        <strain evidence="13">Singapore isolate B</strain>
    </source>
</reference>
<evidence type="ECO:0000256" key="8">
    <source>
        <dbReference type="ARBA" id="ARBA00038040"/>
    </source>
</evidence>
<dbReference type="InParanoid" id="D8M2H8"/>
<feature type="compositionally biased region" description="Basic and acidic residues" evidence="10">
    <location>
        <begin position="950"/>
        <end position="1018"/>
    </location>
</feature>
<evidence type="ECO:0000259" key="11">
    <source>
        <dbReference type="PROSITE" id="PS51192"/>
    </source>
</evidence>
<evidence type="ECO:0000313" key="13">
    <source>
        <dbReference type="EMBL" id="CBK22267.2"/>
    </source>
</evidence>
<accession>D8M2H8</accession>
<dbReference type="GO" id="GO:0003723">
    <property type="term" value="F:RNA binding"/>
    <property type="evidence" value="ECO:0007669"/>
    <property type="project" value="TreeGrafter"/>
</dbReference>
<feature type="domain" description="Helicase ATP-binding" evidence="11">
    <location>
        <begin position="139"/>
        <end position="302"/>
    </location>
</feature>
<proteinExistence type="inferred from homology"/>
<keyword evidence="2" id="KW-0507">mRNA processing</keyword>
<evidence type="ECO:0000256" key="3">
    <source>
        <dbReference type="ARBA" id="ARBA00022741"/>
    </source>
</evidence>
<dbReference type="PROSITE" id="PS51192">
    <property type="entry name" value="HELICASE_ATP_BIND_1"/>
    <property type="match status" value="1"/>
</dbReference>
<dbReference type="Pfam" id="PF07717">
    <property type="entry name" value="OB_NTP_bind"/>
    <property type="match status" value="1"/>
</dbReference>
<dbReference type="FunFam" id="3.40.50.300:FF:000615">
    <property type="entry name" value="pre-mRNA-splicing factor ATP-dependent RNA helicase DEAH7"/>
    <property type="match status" value="1"/>
</dbReference>
<feature type="compositionally biased region" description="Low complexity" evidence="10">
    <location>
        <begin position="1026"/>
        <end position="1035"/>
    </location>
</feature>
<name>D8M2H8_BLAHO</name>
<dbReference type="SMART" id="SM00487">
    <property type="entry name" value="DEXDc"/>
    <property type="match status" value="1"/>
</dbReference>
<dbReference type="EC" id="3.6.4.13" evidence="1"/>
<feature type="region of interest" description="Disordered" evidence="10">
    <location>
        <begin position="930"/>
        <end position="1062"/>
    </location>
</feature>
<dbReference type="PANTHER" id="PTHR18934:SF91">
    <property type="entry name" value="PRE-MRNA-SPLICING FACTOR ATP-DEPENDENT RNA HELICASE PRP16"/>
    <property type="match status" value="1"/>
</dbReference>
<dbReference type="FunFam" id="1.20.120.1080:FF:000001">
    <property type="entry name" value="Pre-mRNA-splicing factor ATP-dependent RNA helicase"/>
    <property type="match status" value="1"/>
</dbReference>
<evidence type="ECO:0000259" key="12">
    <source>
        <dbReference type="PROSITE" id="PS51194"/>
    </source>
</evidence>